<dbReference type="Gene3D" id="3.40.50.1820">
    <property type="entry name" value="alpha/beta hydrolase"/>
    <property type="match status" value="1"/>
</dbReference>
<protein>
    <submittedName>
        <fullName evidence="3">Hydrolase, alpha/beta fold family functionally coupled to Phosphoribulokinase</fullName>
    </submittedName>
</protein>
<dbReference type="InterPro" id="IPR050960">
    <property type="entry name" value="AB_hydrolase_4_sf"/>
</dbReference>
<dbReference type="Pfam" id="PF00561">
    <property type="entry name" value="Abhydrolase_1"/>
    <property type="match status" value="1"/>
</dbReference>
<reference evidence="3" key="1">
    <citation type="submission" date="2020-01" db="EMBL/GenBank/DDBJ databases">
        <authorList>
            <person name="Meier V. D."/>
            <person name="Meier V D."/>
        </authorList>
    </citation>
    <scope>NUCLEOTIDE SEQUENCE</scope>
    <source>
        <strain evidence="3">HLG_WM_MAG_02</strain>
    </source>
</reference>
<dbReference type="AlphaFoldDB" id="A0A6S6TTG6"/>
<dbReference type="EMBL" id="CACVAZ010000141">
    <property type="protein sequence ID" value="CAA6821467.1"/>
    <property type="molecule type" value="Genomic_DNA"/>
</dbReference>
<dbReference type="PIRSF" id="PIRSF005211">
    <property type="entry name" value="Ab_hydro_YheT"/>
    <property type="match status" value="1"/>
</dbReference>
<gene>
    <name evidence="3" type="ORF">HELGO_WM19724</name>
</gene>
<sequence>MFTTSFFLQNRHIQPLYSTLFRKQTKTNVEIEHFDLSDGDFIECYWHNAKPTDQRPIVILFHGLAGSFNSPYIQGIMGALEKKGFASVLMHFRGCSGKPNLLPRSYHSGDTADAKAWIAYVHQKHPQNPLYAVGYSIGGNVLLKLLGEEKENTPLKAGVSISAPIDLAICAEVISKGFSKNYENYLLKSLRTTLKEKFKTFDMTKFLILKQGEIDNIKSIKAFDEHYTAPMHGFKSAQDYYHKIFFKKIFKRNYNSYAYHSCFR</sequence>
<dbReference type="InterPro" id="IPR012020">
    <property type="entry name" value="ABHD4"/>
</dbReference>
<dbReference type="InterPro" id="IPR000073">
    <property type="entry name" value="AB_hydrolase_1"/>
</dbReference>
<dbReference type="PANTHER" id="PTHR10794:SF94">
    <property type="entry name" value="ESTERASE YHET-RELATED"/>
    <property type="match status" value="1"/>
</dbReference>
<keyword evidence="3" id="KW-0378">Hydrolase</keyword>
<name>A0A6S6TTG6_9BACT</name>
<accession>A0A6S6TTG6</accession>
<feature type="domain" description="AB hydrolase-1" evidence="2">
    <location>
        <begin position="56"/>
        <end position="195"/>
    </location>
</feature>
<evidence type="ECO:0000313" key="3">
    <source>
        <dbReference type="EMBL" id="CAA6821467.1"/>
    </source>
</evidence>
<dbReference type="GO" id="GO:0047372">
    <property type="term" value="F:monoacylglycerol lipase activity"/>
    <property type="evidence" value="ECO:0007669"/>
    <property type="project" value="TreeGrafter"/>
</dbReference>
<dbReference type="GO" id="GO:0016301">
    <property type="term" value="F:kinase activity"/>
    <property type="evidence" value="ECO:0007669"/>
    <property type="project" value="UniProtKB-KW"/>
</dbReference>
<organism evidence="3">
    <name type="scientific">uncultured Sulfurovum sp</name>
    <dbReference type="NCBI Taxonomy" id="269237"/>
    <lineage>
        <taxon>Bacteria</taxon>
        <taxon>Pseudomonadati</taxon>
        <taxon>Campylobacterota</taxon>
        <taxon>Epsilonproteobacteria</taxon>
        <taxon>Campylobacterales</taxon>
        <taxon>Sulfurovaceae</taxon>
        <taxon>Sulfurovum</taxon>
        <taxon>environmental samples</taxon>
    </lineage>
</organism>
<keyword evidence="3" id="KW-0808">Transferase</keyword>
<dbReference type="GO" id="GO:0034338">
    <property type="term" value="F:short-chain carboxylesterase activity"/>
    <property type="evidence" value="ECO:0007669"/>
    <property type="project" value="TreeGrafter"/>
</dbReference>
<evidence type="ECO:0000256" key="1">
    <source>
        <dbReference type="ARBA" id="ARBA00010884"/>
    </source>
</evidence>
<dbReference type="InterPro" id="IPR029058">
    <property type="entry name" value="AB_hydrolase_fold"/>
</dbReference>
<comment type="similarity">
    <text evidence="1">Belongs to the AB hydrolase superfamily. AB hydrolase 4 family.</text>
</comment>
<dbReference type="SUPFAM" id="SSF53474">
    <property type="entry name" value="alpha/beta-Hydrolases"/>
    <property type="match status" value="1"/>
</dbReference>
<proteinExistence type="inferred from homology"/>
<dbReference type="PANTHER" id="PTHR10794">
    <property type="entry name" value="ABHYDROLASE DOMAIN-CONTAINING PROTEIN"/>
    <property type="match status" value="1"/>
</dbReference>
<keyword evidence="3" id="KW-0418">Kinase</keyword>
<evidence type="ECO:0000259" key="2">
    <source>
        <dbReference type="Pfam" id="PF00561"/>
    </source>
</evidence>